<dbReference type="PANTHER" id="PTHR30614">
    <property type="entry name" value="MEMBRANE COMPONENT OF AMINO ACID ABC TRANSPORTER"/>
    <property type="match status" value="1"/>
</dbReference>
<protein>
    <submittedName>
        <fullName evidence="11">Amino acid ABC transporter permease</fullName>
    </submittedName>
</protein>
<dbReference type="NCBIfam" id="TIGR01726">
    <property type="entry name" value="HEQRo_perm_3TM"/>
    <property type="match status" value="1"/>
</dbReference>
<reference evidence="11" key="1">
    <citation type="submission" date="2021-05" db="EMBL/GenBank/DDBJ databases">
        <authorList>
            <person name="Pietrasiak N."/>
            <person name="Ward R."/>
            <person name="Stajich J.E."/>
            <person name="Kurbessoian T."/>
        </authorList>
    </citation>
    <scope>NUCLEOTIDE SEQUENCE</scope>
    <source>
        <strain evidence="11">UHER 2000/2452</strain>
    </source>
</reference>
<dbReference type="Pfam" id="PF00528">
    <property type="entry name" value="BPD_transp_1"/>
    <property type="match status" value="1"/>
</dbReference>
<evidence type="ECO:0000256" key="6">
    <source>
        <dbReference type="ARBA" id="ARBA00022970"/>
    </source>
</evidence>
<sequence>MLQSFNTIVEALPNLLLGAGVTLQLTAIAIVIGMIAGSLIGMARLSSSRLVRLAARCYVDFFRGTPLLVQIFMIYFGLPVLLREGGLKFSLSQFMAATLALSLNSAAYIAEIVRAGIQSIELGQREASESLGLGAVQTMRYVIFPQALRRMIPPLGNEFISMLKDTSLVAVIGFEELFRRGQIIVASNYKAFEIYFSVAIVYLVLTLLFSQVFSWLERWLNPVEQAKKKAIAQPLAVRDQ</sequence>
<dbReference type="GO" id="GO:0043190">
    <property type="term" value="C:ATP-binding cassette (ABC) transporter complex"/>
    <property type="evidence" value="ECO:0007669"/>
    <property type="project" value="InterPro"/>
</dbReference>
<comment type="subcellular location">
    <subcellularLocation>
        <location evidence="1 9">Cell membrane</location>
        <topology evidence="1 9">Multi-pass membrane protein</topology>
    </subcellularLocation>
</comment>
<evidence type="ECO:0000256" key="9">
    <source>
        <dbReference type="RuleBase" id="RU363032"/>
    </source>
</evidence>
<dbReference type="GO" id="GO:0022857">
    <property type="term" value="F:transmembrane transporter activity"/>
    <property type="evidence" value="ECO:0007669"/>
    <property type="project" value="InterPro"/>
</dbReference>
<comment type="caution">
    <text evidence="11">The sequence shown here is derived from an EMBL/GenBank/DDBJ whole genome shotgun (WGS) entry which is preliminary data.</text>
</comment>
<dbReference type="Proteomes" id="UP000757435">
    <property type="component" value="Unassembled WGS sequence"/>
</dbReference>
<dbReference type="InterPro" id="IPR043429">
    <property type="entry name" value="ArtM/GltK/GlnP/TcyL/YhdX-like"/>
</dbReference>
<dbReference type="EMBL" id="JAHHHD010000003">
    <property type="protein sequence ID" value="MBW4657886.1"/>
    <property type="molecule type" value="Genomic_DNA"/>
</dbReference>
<evidence type="ECO:0000256" key="8">
    <source>
        <dbReference type="ARBA" id="ARBA00023136"/>
    </source>
</evidence>
<accession>A0A951Q9Q7</accession>
<evidence type="ECO:0000313" key="12">
    <source>
        <dbReference type="Proteomes" id="UP000757435"/>
    </source>
</evidence>
<feature type="transmembrane region" description="Helical" evidence="9">
    <location>
        <begin position="61"/>
        <end position="82"/>
    </location>
</feature>
<keyword evidence="3 9" id="KW-0813">Transport</keyword>
<evidence type="ECO:0000256" key="1">
    <source>
        <dbReference type="ARBA" id="ARBA00004651"/>
    </source>
</evidence>
<comment type="similarity">
    <text evidence="2">Belongs to the binding-protein-dependent transport system permease family. HisMQ subfamily.</text>
</comment>
<feature type="domain" description="ABC transmembrane type-1" evidence="10">
    <location>
        <begin position="19"/>
        <end position="213"/>
    </location>
</feature>
<evidence type="ECO:0000256" key="2">
    <source>
        <dbReference type="ARBA" id="ARBA00010072"/>
    </source>
</evidence>
<keyword evidence="8 9" id="KW-0472">Membrane</keyword>
<feature type="transmembrane region" description="Helical" evidence="9">
    <location>
        <begin position="94"/>
        <end position="113"/>
    </location>
</feature>
<dbReference type="GO" id="GO:0006865">
    <property type="term" value="P:amino acid transport"/>
    <property type="evidence" value="ECO:0007669"/>
    <property type="project" value="UniProtKB-KW"/>
</dbReference>
<dbReference type="PANTHER" id="PTHR30614:SF20">
    <property type="entry name" value="GLUTAMINE TRANSPORT SYSTEM PERMEASE PROTEIN GLNP"/>
    <property type="match status" value="1"/>
</dbReference>
<dbReference type="InterPro" id="IPR035906">
    <property type="entry name" value="MetI-like_sf"/>
</dbReference>
<dbReference type="SUPFAM" id="SSF161098">
    <property type="entry name" value="MetI-like"/>
    <property type="match status" value="1"/>
</dbReference>
<organism evidence="11 12">
    <name type="scientific">Drouetiella hepatica Uher 2000/2452</name>
    <dbReference type="NCBI Taxonomy" id="904376"/>
    <lineage>
        <taxon>Bacteria</taxon>
        <taxon>Bacillati</taxon>
        <taxon>Cyanobacteriota</taxon>
        <taxon>Cyanophyceae</taxon>
        <taxon>Oculatellales</taxon>
        <taxon>Oculatellaceae</taxon>
        <taxon>Drouetiella</taxon>
    </lineage>
</organism>
<dbReference type="FunFam" id="1.10.3720.10:FF:000033">
    <property type="entry name" value="Polar amino acid ABC transporter permease"/>
    <property type="match status" value="1"/>
</dbReference>
<dbReference type="AlphaFoldDB" id="A0A951Q9Q7"/>
<feature type="transmembrane region" description="Helical" evidence="9">
    <location>
        <begin position="194"/>
        <end position="216"/>
    </location>
</feature>
<dbReference type="Gene3D" id="1.10.3720.10">
    <property type="entry name" value="MetI-like"/>
    <property type="match status" value="1"/>
</dbReference>
<evidence type="ECO:0000313" key="11">
    <source>
        <dbReference type="EMBL" id="MBW4657886.1"/>
    </source>
</evidence>
<reference evidence="11" key="2">
    <citation type="journal article" date="2022" name="Microbiol. Resour. Announc.">
        <title>Metagenome Sequencing to Explore Phylogenomics of Terrestrial Cyanobacteria.</title>
        <authorList>
            <person name="Ward R.D."/>
            <person name="Stajich J.E."/>
            <person name="Johansen J.R."/>
            <person name="Huntemann M."/>
            <person name="Clum A."/>
            <person name="Foster B."/>
            <person name="Foster B."/>
            <person name="Roux S."/>
            <person name="Palaniappan K."/>
            <person name="Varghese N."/>
            <person name="Mukherjee S."/>
            <person name="Reddy T.B.K."/>
            <person name="Daum C."/>
            <person name="Copeland A."/>
            <person name="Chen I.A."/>
            <person name="Ivanova N.N."/>
            <person name="Kyrpides N.C."/>
            <person name="Shapiro N."/>
            <person name="Eloe-Fadrosh E.A."/>
            <person name="Pietrasiak N."/>
        </authorList>
    </citation>
    <scope>NUCLEOTIDE SEQUENCE</scope>
    <source>
        <strain evidence="11">UHER 2000/2452</strain>
    </source>
</reference>
<keyword evidence="6" id="KW-0029">Amino-acid transport</keyword>
<proteinExistence type="inferred from homology"/>
<evidence type="ECO:0000259" key="10">
    <source>
        <dbReference type="PROSITE" id="PS50928"/>
    </source>
</evidence>
<evidence type="ECO:0000256" key="7">
    <source>
        <dbReference type="ARBA" id="ARBA00022989"/>
    </source>
</evidence>
<keyword evidence="5 9" id="KW-0812">Transmembrane</keyword>
<keyword evidence="4" id="KW-1003">Cell membrane</keyword>
<name>A0A951Q9Q7_9CYAN</name>
<evidence type="ECO:0000256" key="5">
    <source>
        <dbReference type="ARBA" id="ARBA00022692"/>
    </source>
</evidence>
<dbReference type="CDD" id="cd06261">
    <property type="entry name" value="TM_PBP2"/>
    <property type="match status" value="1"/>
</dbReference>
<dbReference type="PROSITE" id="PS50928">
    <property type="entry name" value="ABC_TM1"/>
    <property type="match status" value="1"/>
</dbReference>
<dbReference type="InterPro" id="IPR000515">
    <property type="entry name" value="MetI-like"/>
</dbReference>
<evidence type="ECO:0000256" key="4">
    <source>
        <dbReference type="ARBA" id="ARBA00022475"/>
    </source>
</evidence>
<keyword evidence="7 9" id="KW-1133">Transmembrane helix</keyword>
<evidence type="ECO:0000256" key="3">
    <source>
        <dbReference type="ARBA" id="ARBA00022448"/>
    </source>
</evidence>
<dbReference type="InterPro" id="IPR010065">
    <property type="entry name" value="AA_ABC_transptr_permease_3TM"/>
</dbReference>
<gene>
    <name evidence="11" type="ORF">KME15_04375</name>
</gene>
<feature type="transmembrane region" description="Helical" evidence="9">
    <location>
        <begin position="15"/>
        <end position="40"/>
    </location>
</feature>